<organism evidence="1 2">
    <name type="scientific">Gryllotalpicola daejeonensis</name>
    <dbReference type="NCBI Taxonomy" id="993087"/>
    <lineage>
        <taxon>Bacteria</taxon>
        <taxon>Bacillati</taxon>
        <taxon>Actinomycetota</taxon>
        <taxon>Actinomycetes</taxon>
        <taxon>Micrococcales</taxon>
        <taxon>Microbacteriaceae</taxon>
        <taxon>Gryllotalpicola</taxon>
    </lineage>
</organism>
<sequence>MTETAPLIRLRSSRDVVAAVPRLLGYRPSRSIVFLNTHDDGRVSTMRVDLPEPAPPKVEKRFITSLVGMLCKVPEVKRMLIVVFAGEPFDSGGDVPRASFIRPLIHRLLDSGFVVHDALCVAEDAWGAYDGHDAGIPHALDELAEAPLGAEGCEVAAEAPEQLAELPVVGYLARQAFDAAIDRAIRDTEVLRPIIAAEEFVALDPSSADSDELAAIMPVLLYPELRDAVLFTWAWGPDRGLELLDEAGRIEDGEIGPGDDTIALDLMGIGSAEPPDRGRIARAIALMAKVSALSPDDVAHMPLTVLAWLHWSQGRGSVAGHFVDRARELDPSYGLAELLQSVLRQGHLPGWAYVMPELSE</sequence>
<comment type="caution">
    <text evidence="1">The sequence shown here is derived from an EMBL/GenBank/DDBJ whole genome shotgun (WGS) entry which is preliminary data.</text>
</comment>
<reference evidence="1" key="2">
    <citation type="submission" date="2023-12" db="EMBL/GenBank/DDBJ databases">
        <authorList>
            <person name="Sun Q."/>
            <person name="Inoue M."/>
        </authorList>
    </citation>
    <scope>NUCLEOTIDE SEQUENCE</scope>
    <source>
        <strain evidence="1">JCM 17590</strain>
    </source>
</reference>
<keyword evidence="2" id="KW-1185">Reference proteome</keyword>
<reference evidence="1" key="1">
    <citation type="journal article" date="2014" name="Int. J. Syst. Evol. Microbiol.">
        <title>Complete genome of a new Firmicutes species belonging to the dominant human colonic microbiota ('Ruminococcus bicirculans') reveals two chromosomes and a selective capacity to utilize plant glucans.</title>
        <authorList>
            <consortium name="NISC Comparative Sequencing Program"/>
            <person name="Wegmann U."/>
            <person name="Louis P."/>
            <person name="Goesmann A."/>
            <person name="Henrissat B."/>
            <person name="Duncan S.H."/>
            <person name="Flint H.J."/>
        </authorList>
    </citation>
    <scope>NUCLEOTIDE SEQUENCE</scope>
    <source>
        <strain evidence="1">JCM 17590</strain>
    </source>
</reference>
<dbReference type="Pfam" id="PF13830">
    <property type="entry name" value="DUF4192"/>
    <property type="match status" value="2"/>
</dbReference>
<dbReference type="InterPro" id="IPR025447">
    <property type="entry name" value="DUF4192"/>
</dbReference>
<accession>A0ABP7ZMN4</accession>
<dbReference type="EMBL" id="BAABBV010000002">
    <property type="protein sequence ID" value="GAA4164809.1"/>
    <property type="molecule type" value="Genomic_DNA"/>
</dbReference>
<dbReference type="Proteomes" id="UP001415169">
    <property type="component" value="Unassembled WGS sequence"/>
</dbReference>
<evidence type="ECO:0008006" key="3">
    <source>
        <dbReference type="Google" id="ProtNLM"/>
    </source>
</evidence>
<evidence type="ECO:0000313" key="2">
    <source>
        <dbReference type="Proteomes" id="UP001415169"/>
    </source>
</evidence>
<proteinExistence type="predicted"/>
<dbReference type="RefSeq" id="WP_344792407.1">
    <property type="nucleotide sequence ID" value="NZ_BAABBV010000002.1"/>
</dbReference>
<evidence type="ECO:0000313" key="1">
    <source>
        <dbReference type="EMBL" id="GAA4164809.1"/>
    </source>
</evidence>
<gene>
    <name evidence="1" type="ORF">GCM10022286_27050</name>
</gene>
<name>A0ABP7ZMN4_9MICO</name>
<protein>
    <recommendedName>
        <fullName evidence="3">DUF4192 family protein</fullName>
    </recommendedName>
</protein>